<organism evidence="2 3">
    <name type="scientific">Lojkania enalia</name>
    <dbReference type="NCBI Taxonomy" id="147567"/>
    <lineage>
        <taxon>Eukaryota</taxon>
        <taxon>Fungi</taxon>
        <taxon>Dikarya</taxon>
        <taxon>Ascomycota</taxon>
        <taxon>Pezizomycotina</taxon>
        <taxon>Dothideomycetes</taxon>
        <taxon>Pleosporomycetidae</taxon>
        <taxon>Pleosporales</taxon>
        <taxon>Pleosporales incertae sedis</taxon>
        <taxon>Lojkania</taxon>
    </lineage>
</organism>
<protein>
    <submittedName>
        <fullName evidence="2">Uncharacterized protein</fullName>
    </submittedName>
</protein>
<reference evidence="3" key="1">
    <citation type="journal article" date="2020" name="Stud. Mycol.">
        <title>101 Dothideomycetes genomes: A test case for predicting lifestyles and emergence of pathogens.</title>
        <authorList>
            <person name="Haridas S."/>
            <person name="Albert R."/>
            <person name="Binder M."/>
            <person name="Bloem J."/>
            <person name="LaButti K."/>
            <person name="Salamov A."/>
            <person name="Andreopoulos B."/>
            <person name="Baker S."/>
            <person name="Barry K."/>
            <person name="Bills G."/>
            <person name="Bluhm B."/>
            <person name="Cannon C."/>
            <person name="Castanera R."/>
            <person name="Culley D."/>
            <person name="Daum C."/>
            <person name="Ezra D."/>
            <person name="Gonzalez J."/>
            <person name="Henrissat B."/>
            <person name="Kuo A."/>
            <person name="Liang C."/>
            <person name="Lipzen A."/>
            <person name="Lutzoni F."/>
            <person name="Magnuson J."/>
            <person name="Mondo S."/>
            <person name="Nolan M."/>
            <person name="Ohm R."/>
            <person name="Pangilinan J."/>
            <person name="Park H.-J."/>
            <person name="Ramirez L."/>
            <person name="Alfaro M."/>
            <person name="Sun H."/>
            <person name="Tritt A."/>
            <person name="Yoshinaga Y."/>
            <person name="Zwiers L.-H."/>
            <person name="Turgeon B."/>
            <person name="Goodwin S."/>
            <person name="Spatafora J."/>
            <person name="Crous P."/>
            <person name="Grigoriev I."/>
        </authorList>
    </citation>
    <scope>NUCLEOTIDE SEQUENCE [LARGE SCALE GENOMIC DNA]</scope>
    <source>
        <strain evidence="3">CBS 304.66</strain>
    </source>
</reference>
<dbReference type="Proteomes" id="UP000800093">
    <property type="component" value="Unassembled WGS sequence"/>
</dbReference>
<feature type="compositionally biased region" description="Polar residues" evidence="1">
    <location>
        <begin position="92"/>
        <end position="105"/>
    </location>
</feature>
<feature type="region of interest" description="Disordered" evidence="1">
    <location>
        <begin position="74"/>
        <end position="114"/>
    </location>
</feature>
<dbReference type="EMBL" id="ML986584">
    <property type="protein sequence ID" value="KAF2269059.1"/>
    <property type="molecule type" value="Genomic_DNA"/>
</dbReference>
<gene>
    <name evidence="2" type="ORF">CC78DRAFT_575614</name>
</gene>
<keyword evidence="3" id="KW-1185">Reference proteome</keyword>
<evidence type="ECO:0000313" key="2">
    <source>
        <dbReference type="EMBL" id="KAF2269059.1"/>
    </source>
</evidence>
<accession>A0A9P4N9G4</accession>
<name>A0A9P4N9G4_9PLEO</name>
<sequence>MSLYTTSGTSILYNVESITIYFRRFLLGILFPVENSSNDEIPLVQISPLQQESRSPDENTLVERVDSNSIRDRLKTMSENPTSHEETRICASPTSWINETDQEQPTSKHKPESKKYDLHAIHIAGLSDGVKVRDWAYDKDGKMVNPAKVSVPSHYTEEEKLKGDLITKPHKLQRLVRNSKDQNGPQRFDNRSSVRVMAQTSVEALGRTFWW</sequence>
<feature type="compositionally biased region" description="Basic and acidic residues" evidence="1">
    <location>
        <begin position="74"/>
        <end position="88"/>
    </location>
</feature>
<evidence type="ECO:0000256" key="1">
    <source>
        <dbReference type="SAM" id="MobiDB-lite"/>
    </source>
</evidence>
<comment type="caution">
    <text evidence="2">The sequence shown here is derived from an EMBL/GenBank/DDBJ whole genome shotgun (WGS) entry which is preliminary data.</text>
</comment>
<proteinExistence type="predicted"/>
<dbReference type="AlphaFoldDB" id="A0A9P4N9G4"/>
<evidence type="ECO:0000313" key="3">
    <source>
        <dbReference type="Proteomes" id="UP000800093"/>
    </source>
</evidence>